<sequence length="103" mass="10834">MLMGFAYMIENALYIGFAAVGFALALWALADALRHPSEAYLRHGKRSKGFWGGLTAGAAVFCFFGLFGGGAGLFQLVAVCVAAVYLADVRPTLSGRASGGYNF</sequence>
<keyword evidence="3" id="KW-1185">Reference proteome</keyword>
<gene>
    <name evidence="2" type="ORF">IW252_001963</name>
</gene>
<keyword evidence="1" id="KW-1133">Transmembrane helix</keyword>
<proteinExistence type="predicted"/>
<organism evidence="2 3">
    <name type="scientific">Zhihengliuella flava</name>
    <dbReference type="NCBI Taxonomy" id="1285193"/>
    <lineage>
        <taxon>Bacteria</taxon>
        <taxon>Bacillati</taxon>
        <taxon>Actinomycetota</taxon>
        <taxon>Actinomycetes</taxon>
        <taxon>Micrococcales</taxon>
        <taxon>Micrococcaceae</taxon>
        <taxon>Zhihengliuella</taxon>
    </lineage>
</organism>
<name>A0A931DD01_9MICC</name>
<dbReference type="Proteomes" id="UP000625033">
    <property type="component" value="Unassembled WGS sequence"/>
</dbReference>
<dbReference type="AlphaFoldDB" id="A0A931DD01"/>
<protein>
    <submittedName>
        <fullName evidence="2">Membrane protein</fullName>
    </submittedName>
</protein>
<evidence type="ECO:0000256" key="1">
    <source>
        <dbReference type="SAM" id="Phobius"/>
    </source>
</evidence>
<feature type="transmembrane region" description="Helical" evidence="1">
    <location>
        <begin position="12"/>
        <end position="30"/>
    </location>
</feature>
<keyword evidence="1" id="KW-0472">Membrane</keyword>
<accession>A0A931DD01</accession>
<keyword evidence="1" id="KW-0812">Transmembrane</keyword>
<dbReference type="InterPro" id="IPR019662">
    <property type="entry name" value="DUF2516"/>
</dbReference>
<dbReference type="Pfam" id="PF10724">
    <property type="entry name" value="DUF2516"/>
    <property type="match status" value="1"/>
</dbReference>
<feature type="transmembrane region" description="Helical" evidence="1">
    <location>
        <begin position="50"/>
        <end position="67"/>
    </location>
</feature>
<evidence type="ECO:0000313" key="3">
    <source>
        <dbReference type="Proteomes" id="UP000625033"/>
    </source>
</evidence>
<comment type="caution">
    <text evidence="2">The sequence shown here is derived from an EMBL/GenBank/DDBJ whole genome shotgun (WGS) entry which is preliminary data.</text>
</comment>
<evidence type="ECO:0000313" key="2">
    <source>
        <dbReference type="EMBL" id="MBG6085196.1"/>
    </source>
</evidence>
<dbReference type="EMBL" id="JADOTZ010000001">
    <property type="protein sequence ID" value="MBG6085196.1"/>
    <property type="molecule type" value="Genomic_DNA"/>
</dbReference>
<reference evidence="2" key="1">
    <citation type="submission" date="2020-11" db="EMBL/GenBank/DDBJ databases">
        <title>Sequencing the genomes of 1000 actinobacteria strains.</title>
        <authorList>
            <person name="Klenk H.-P."/>
        </authorList>
    </citation>
    <scope>NUCLEOTIDE SEQUENCE</scope>
    <source>
        <strain evidence="2">DSM 26152</strain>
    </source>
</reference>
<dbReference type="RefSeq" id="WP_196836407.1">
    <property type="nucleotide sequence ID" value="NZ_JADOTZ010000001.1"/>
</dbReference>